<keyword evidence="3" id="KW-1185">Reference proteome</keyword>
<protein>
    <submittedName>
        <fullName evidence="2">Uncharacterized protein</fullName>
    </submittedName>
</protein>
<proteinExistence type="predicted"/>
<reference evidence="2" key="1">
    <citation type="submission" date="2022-12" db="EMBL/GenBank/DDBJ databases">
        <authorList>
            <person name="Petersen C."/>
        </authorList>
    </citation>
    <scope>NUCLEOTIDE SEQUENCE</scope>
    <source>
        <strain evidence="2">IBT 30728</strain>
    </source>
</reference>
<dbReference type="Proteomes" id="UP001148312">
    <property type="component" value="Unassembled WGS sequence"/>
</dbReference>
<gene>
    <name evidence="2" type="ORF">N7539_007919</name>
</gene>
<sequence>MGTEDEYLVTVGSNEKAPDPKLLSQEKKLAVEIVRRWLGLCERRPRPWICDLLCCSGRSHKSAKPSLRTGATRPKEGPSRVEPKENNGPS</sequence>
<feature type="region of interest" description="Disordered" evidence="1">
    <location>
        <begin position="58"/>
        <end position="90"/>
    </location>
</feature>
<dbReference type="RefSeq" id="XP_056787385.1">
    <property type="nucleotide sequence ID" value="XM_056937520.1"/>
</dbReference>
<comment type="caution">
    <text evidence="2">The sequence shown here is derived from an EMBL/GenBank/DDBJ whole genome shotgun (WGS) entry which is preliminary data.</text>
</comment>
<organism evidence="2 3">
    <name type="scientific">Penicillium diatomitis</name>
    <dbReference type="NCBI Taxonomy" id="2819901"/>
    <lineage>
        <taxon>Eukaryota</taxon>
        <taxon>Fungi</taxon>
        <taxon>Dikarya</taxon>
        <taxon>Ascomycota</taxon>
        <taxon>Pezizomycotina</taxon>
        <taxon>Eurotiomycetes</taxon>
        <taxon>Eurotiomycetidae</taxon>
        <taxon>Eurotiales</taxon>
        <taxon>Aspergillaceae</taxon>
        <taxon>Penicillium</taxon>
    </lineage>
</organism>
<evidence type="ECO:0000313" key="2">
    <source>
        <dbReference type="EMBL" id="KAJ5475632.1"/>
    </source>
</evidence>
<accession>A0A9X0BNV5</accession>
<reference evidence="2" key="2">
    <citation type="journal article" date="2023" name="IMA Fungus">
        <title>Comparative genomic study of the Penicillium genus elucidates a diverse pangenome and 15 lateral gene transfer events.</title>
        <authorList>
            <person name="Petersen C."/>
            <person name="Sorensen T."/>
            <person name="Nielsen M.R."/>
            <person name="Sondergaard T.E."/>
            <person name="Sorensen J.L."/>
            <person name="Fitzpatrick D.A."/>
            <person name="Frisvad J.C."/>
            <person name="Nielsen K.L."/>
        </authorList>
    </citation>
    <scope>NUCLEOTIDE SEQUENCE</scope>
    <source>
        <strain evidence="2">IBT 30728</strain>
    </source>
</reference>
<dbReference type="EMBL" id="JAPWDQ010000011">
    <property type="protein sequence ID" value="KAJ5475632.1"/>
    <property type="molecule type" value="Genomic_DNA"/>
</dbReference>
<feature type="compositionally biased region" description="Basic and acidic residues" evidence="1">
    <location>
        <begin position="73"/>
        <end position="90"/>
    </location>
</feature>
<evidence type="ECO:0000256" key="1">
    <source>
        <dbReference type="SAM" id="MobiDB-lite"/>
    </source>
</evidence>
<dbReference type="GeneID" id="81627769"/>
<evidence type="ECO:0000313" key="3">
    <source>
        <dbReference type="Proteomes" id="UP001148312"/>
    </source>
</evidence>
<dbReference type="AlphaFoldDB" id="A0A9X0BNV5"/>
<name>A0A9X0BNV5_9EURO</name>